<evidence type="ECO:0008006" key="9">
    <source>
        <dbReference type="Google" id="ProtNLM"/>
    </source>
</evidence>
<accession>A0AAD9K3C4</accession>
<comment type="caution">
    <text evidence="7">The sequence shown here is derived from an EMBL/GenBank/DDBJ whole genome shotgun (WGS) entry which is preliminary data.</text>
</comment>
<dbReference type="PANTHER" id="PTHR12751">
    <property type="entry name" value="PHOSPHATASE AND ACTIN REGULATOR PHACTR"/>
    <property type="match status" value="1"/>
</dbReference>
<feature type="region of interest" description="Disordered" evidence="6">
    <location>
        <begin position="78"/>
        <end position="107"/>
    </location>
</feature>
<feature type="compositionally biased region" description="Polar residues" evidence="6">
    <location>
        <begin position="88"/>
        <end position="107"/>
    </location>
</feature>
<dbReference type="Pfam" id="PF02755">
    <property type="entry name" value="RPEL"/>
    <property type="match status" value="2"/>
</dbReference>
<dbReference type="PROSITE" id="PS51073">
    <property type="entry name" value="RPEL"/>
    <property type="match status" value="3"/>
</dbReference>
<feature type="repeat" description="RPEL" evidence="4">
    <location>
        <begin position="281"/>
        <end position="306"/>
    </location>
</feature>
<keyword evidence="3" id="KW-0009">Actin-binding</keyword>
<proteinExistence type="inferred from homology"/>
<dbReference type="Gene3D" id="6.10.140.2130">
    <property type="match status" value="1"/>
</dbReference>
<feature type="repeat" description="RPEL" evidence="4">
    <location>
        <begin position="319"/>
        <end position="344"/>
    </location>
</feature>
<dbReference type="EMBL" id="JAODUP010000068">
    <property type="protein sequence ID" value="KAK2164127.1"/>
    <property type="molecule type" value="Genomic_DNA"/>
</dbReference>
<feature type="non-terminal residue" evidence="7">
    <location>
        <position position="1"/>
    </location>
</feature>
<evidence type="ECO:0000256" key="1">
    <source>
        <dbReference type="ARBA" id="ARBA00009795"/>
    </source>
</evidence>
<keyword evidence="5" id="KW-0175">Coiled coil</keyword>
<name>A0AAD9K3C4_9ANNE</name>
<comment type="similarity">
    <text evidence="1">Belongs to the phosphatase and actin regulator family.</text>
</comment>
<dbReference type="Gene3D" id="6.10.140.1750">
    <property type="match status" value="1"/>
</dbReference>
<evidence type="ECO:0000256" key="4">
    <source>
        <dbReference type="PROSITE-ProRule" id="PRU00401"/>
    </source>
</evidence>
<evidence type="ECO:0000256" key="6">
    <source>
        <dbReference type="SAM" id="MobiDB-lite"/>
    </source>
</evidence>
<dbReference type="AlphaFoldDB" id="A0AAD9K3C4"/>
<evidence type="ECO:0000256" key="2">
    <source>
        <dbReference type="ARBA" id="ARBA00022737"/>
    </source>
</evidence>
<evidence type="ECO:0000313" key="7">
    <source>
        <dbReference type="EMBL" id="KAK2164127.1"/>
    </source>
</evidence>
<evidence type="ECO:0000256" key="5">
    <source>
        <dbReference type="SAM" id="Coils"/>
    </source>
</evidence>
<feature type="region of interest" description="Disordered" evidence="6">
    <location>
        <begin position="1"/>
        <end position="53"/>
    </location>
</feature>
<organism evidence="7 8">
    <name type="scientific">Paralvinella palmiformis</name>
    <dbReference type="NCBI Taxonomy" id="53620"/>
    <lineage>
        <taxon>Eukaryota</taxon>
        <taxon>Metazoa</taxon>
        <taxon>Spiralia</taxon>
        <taxon>Lophotrochozoa</taxon>
        <taxon>Annelida</taxon>
        <taxon>Polychaeta</taxon>
        <taxon>Sedentaria</taxon>
        <taxon>Canalipalpata</taxon>
        <taxon>Terebellida</taxon>
        <taxon>Terebelliformia</taxon>
        <taxon>Alvinellidae</taxon>
        <taxon>Paralvinella</taxon>
    </lineage>
</organism>
<dbReference type="PANTHER" id="PTHR12751:SF18">
    <property type="entry name" value="PHOSPHATASE AND ACTIN REGULATOR 1"/>
    <property type="match status" value="1"/>
</dbReference>
<sequence>SVKECKSESEHKQANGSAATTPTLPPHSVDGDVANSITRSDELQRPESTVVEPKQIRVILPLAEKDRQVPVLQKIPVIHEPPDYSPQPADQHTSSINTSVPYSHSPSPMLNNNIYTPTPGLTYPTPTLKTQTLPVVSYSASPSVVPGYTEVPIREPDLTRKPVRSALKGAKTKQLLQQQLQQKLQEKQKQLQYAECVSTSFGTGYGNDGSLPRAPPPKVAPKPKVSLVNAARVIDSNNKENIEMYDNIPDYDNLHSDSDEEVQYDDRNRESILAAKVQRQDSLARFLSQRPDRRVLIERNILPCKSDFERQQERELIGNRLTRRLSLRPTAEELEHRNILHSRSHDEYMREKEEKKRTLIRKLSFRPTVEELRDRKIIMFSDYVEVTEANDYDRRADKPWTRLTPKDKAAIRKELNEFKSTEMDVHNESRHLTRFVI</sequence>
<gene>
    <name evidence="7" type="ORF">LSH36_68g04034</name>
</gene>
<evidence type="ECO:0000256" key="3">
    <source>
        <dbReference type="ARBA" id="ARBA00023203"/>
    </source>
</evidence>
<dbReference type="InterPro" id="IPR004018">
    <property type="entry name" value="RPEL_repeat"/>
</dbReference>
<evidence type="ECO:0000313" key="8">
    <source>
        <dbReference type="Proteomes" id="UP001208570"/>
    </source>
</evidence>
<dbReference type="Proteomes" id="UP001208570">
    <property type="component" value="Unassembled WGS sequence"/>
</dbReference>
<protein>
    <recommendedName>
        <fullName evidence="9">Phosphatase and actin regulator</fullName>
    </recommendedName>
</protein>
<keyword evidence="8" id="KW-1185">Reference proteome</keyword>
<reference evidence="7" key="1">
    <citation type="journal article" date="2023" name="Mol. Biol. Evol.">
        <title>Third-Generation Sequencing Reveals the Adaptive Role of the Epigenome in Three Deep-Sea Polychaetes.</title>
        <authorList>
            <person name="Perez M."/>
            <person name="Aroh O."/>
            <person name="Sun Y."/>
            <person name="Lan Y."/>
            <person name="Juniper S.K."/>
            <person name="Young C.R."/>
            <person name="Angers B."/>
            <person name="Qian P.Y."/>
        </authorList>
    </citation>
    <scope>NUCLEOTIDE SEQUENCE</scope>
    <source>
        <strain evidence="7">P08H-3</strain>
    </source>
</reference>
<dbReference type="GO" id="GO:0030036">
    <property type="term" value="P:actin cytoskeleton organization"/>
    <property type="evidence" value="ECO:0007669"/>
    <property type="project" value="TreeGrafter"/>
</dbReference>
<feature type="compositionally biased region" description="Basic and acidic residues" evidence="6">
    <location>
        <begin position="1"/>
        <end position="13"/>
    </location>
</feature>
<dbReference type="GO" id="GO:0003779">
    <property type="term" value="F:actin binding"/>
    <property type="evidence" value="ECO:0007669"/>
    <property type="project" value="UniProtKB-KW"/>
</dbReference>
<feature type="repeat" description="RPEL" evidence="4">
    <location>
        <begin position="357"/>
        <end position="382"/>
    </location>
</feature>
<dbReference type="SMART" id="SM00707">
    <property type="entry name" value="RPEL"/>
    <property type="match status" value="3"/>
</dbReference>
<feature type="coiled-coil region" evidence="5">
    <location>
        <begin position="170"/>
        <end position="197"/>
    </location>
</feature>
<keyword evidence="2" id="KW-0677">Repeat</keyword>